<gene>
    <name evidence="6" type="ORF">HOLleu_18499</name>
</gene>
<keyword evidence="3" id="KW-0677">Repeat</keyword>
<dbReference type="PANTHER" id="PTHR24369">
    <property type="entry name" value="ANTIGEN BSP, PUTATIVE-RELATED"/>
    <property type="match status" value="1"/>
</dbReference>
<feature type="chain" id="PRO_5040112278" evidence="5">
    <location>
        <begin position="16"/>
        <end position="431"/>
    </location>
</feature>
<dbReference type="AlphaFoldDB" id="A0A9Q1C3R9"/>
<dbReference type="Pfam" id="PF00560">
    <property type="entry name" value="LRR_1"/>
    <property type="match status" value="1"/>
</dbReference>
<evidence type="ECO:0000256" key="3">
    <source>
        <dbReference type="ARBA" id="ARBA00022737"/>
    </source>
</evidence>
<dbReference type="OrthoDB" id="6363818at2759"/>
<keyword evidence="1" id="KW-0433">Leucine-rich repeat</keyword>
<dbReference type="Pfam" id="PF13855">
    <property type="entry name" value="LRR_8"/>
    <property type="match status" value="2"/>
</dbReference>
<dbReference type="Gene3D" id="3.80.10.10">
    <property type="entry name" value="Ribonuclease Inhibitor"/>
    <property type="match status" value="2"/>
</dbReference>
<dbReference type="InterPro" id="IPR050541">
    <property type="entry name" value="LRR_TM_domain-containing"/>
</dbReference>
<dbReference type="GO" id="GO:0005886">
    <property type="term" value="C:plasma membrane"/>
    <property type="evidence" value="ECO:0007669"/>
    <property type="project" value="TreeGrafter"/>
</dbReference>
<evidence type="ECO:0000313" key="6">
    <source>
        <dbReference type="EMBL" id="KAJ8037629.1"/>
    </source>
</evidence>
<keyword evidence="4" id="KW-1133">Transmembrane helix</keyword>
<evidence type="ECO:0000256" key="2">
    <source>
        <dbReference type="ARBA" id="ARBA00022729"/>
    </source>
</evidence>
<dbReference type="EMBL" id="JAIZAY010000008">
    <property type="protein sequence ID" value="KAJ8037629.1"/>
    <property type="molecule type" value="Genomic_DNA"/>
</dbReference>
<comment type="caution">
    <text evidence="6">The sequence shown here is derived from an EMBL/GenBank/DDBJ whole genome shotgun (WGS) entry which is preliminary data.</text>
</comment>
<keyword evidence="2 5" id="KW-0732">Signal</keyword>
<feature type="transmembrane region" description="Helical" evidence="4">
    <location>
        <begin position="402"/>
        <end position="427"/>
    </location>
</feature>
<dbReference type="InterPro" id="IPR032675">
    <property type="entry name" value="LRR_dom_sf"/>
</dbReference>
<keyword evidence="4" id="KW-0812">Transmembrane</keyword>
<keyword evidence="4" id="KW-0472">Membrane</keyword>
<keyword evidence="7" id="KW-1185">Reference proteome</keyword>
<dbReference type="Proteomes" id="UP001152320">
    <property type="component" value="Chromosome 8"/>
</dbReference>
<evidence type="ECO:0000256" key="5">
    <source>
        <dbReference type="SAM" id="SignalP"/>
    </source>
</evidence>
<dbReference type="SUPFAM" id="SSF52058">
    <property type="entry name" value="L domain-like"/>
    <property type="match status" value="1"/>
</dbReference>
<proteinExistence type="predicted"/>
<evidence type="ECO:0000256" key="4">
    <source>
        <dbReference type="SAM" id="Phobius"/>
    </source>
</evidence>
<dbReference type="InterPro" id="IPR001611">
    <property type="entry name" value="Leu-rich_rpt"/>
</dbReference>
<sequence>MLLFALMVVVLGVVGESLTVPSDNISRHYNCNEVCEYDDWFNRAHCEERHLYQVPFSTGCTEAVMLEIQENYIERLTVECLTGYRKVRTLDVSRNNISIIDSGTFLGVPRLRNLLASHNHLNELPNGTFKGPEYHLERIYLSHNELRYIDKHAFKNLRHVVLLYLTYNNIETLHPRVFLGMLKLRYLHLGKNKLKFIHHGAFHRLNSLESIDLSNNKLRWIPDGLFDGLGSLREVMLSGNDIVSLPVPRGHVRYELFDVANNNLNQSGNILPYLHISDTIYIDGNAFICDCDYLLVQQWYQNKTQSERQHYDIHNPIACEPSNDEDIPLSCDFTDSTSTTERNLSTTHSTLVITGHNLQSNQFIVTTEAAANVIQDKNLNTHHAANICGVNTDEIDGKILALSIYIATVVTLFLVLWIVKTFIFWLFGYYK</sequence>
<dbReference type="PANTHER" id="PTHR24369:SF210">
    <property type="entry name" value="CHAOPTIN-RELATED"/>
    <property type="match status" value="1"/>
</dbReference>
<dbReference type="SMART" id="SM00369">
    <property type="entry name" value="LRR_TYP"/>
    <property type="match status" value="7"/>
</dbReference>
<dbReference type="InterPro" id="IPR003591">
    <property type="entry name" value="Leu-rich_rpt_typical-subtyp"/>
</dbReference>
<evidence type="ECO:0000256" key="1">
    <source>
        <dbReference type="ARBA" id="ARBA00022614"/>
    </source>
</evidence>
<organism evidence="6 7">
    <name type="scientific">Holothuria leucospilota</name>
    <name type="common">Black long sea cucumber</name>
    <name type="synonym">Mertensiothuria leucospilota</name>
    <dbReference type="NCBI Taxonomy" id="206669"/>
    <lineage>
        <taxon>Eukaryota</taxon>
        <taxon>Metazoa</taxon>
        <taxon>Echinodermata</taxon>
        <taxon>Eleutherozoa</taxon>
        <taxon>Echinozoa</taxon>
        <taxon>Holothuroidea</taxon>
        <taxon>Aspidochirotacea</taxon>
        <taxon>Aspidochirotida</taxon>
        <taxon>Holothuriidae</taxon>
        <taxon>Holothuria</taxon>
    </lineage>
</organism>
<feature type="signal peptide" evidence="5">
    <location>
        <begin position="1"/>
        <end position="15"/>
    </location>
</feature>
<accession>A0A9Q1C3R9</accession>
<name>A0A9Q1C3R9_HOLLE</name>
<evidence type="ECO:0000313" key="7">
    <source>
        <dbReference type="Proteomes" id="UP001152320"/>
    </source>
</evidence>
<reference evidence="6" key="1">
    <citation type="submission" date="2021-10" db="EMBL/GenBank/DDBJ databases">
        <title>Tropical sea cucumber genome reveals ecological adaptation and Cuvierian tubules defense mechanism.</title>
        <authorList>
            <person name="Chen T."/>
        </authorList>
    </citation>
    <scope>NUCLEOTIDE SEQUENCE</scope>
    <source>
        <strain evidence="6">Nanhai2018</strain>
        <tissue evidence="6">Muscle</tissue>
    </source>
</reference>
<protein>
    <submittedName>
        <fullName evidence="6">Leucine-rich repeats and immunoglobulin-like domains protein 3</fullName>
    </submittedName>
</protein>